<gene>
    <name evidence="1" type="ORF">FHS68_003966</name>
</gene>
<reference evidence="1 2" key="1">
    <citation type="submission" date="2020-03" db="EMBL/GenBank/DDBJ databases">
        <title>Genomic Encyclopedia of Type Strains, Phase IV (KMG-IV): sequencing the most valuable type-strain genomes for metagenomic binning, comparative biology and taxonomic classification.</title>
        <authorList>
            <person name="Goeker M."/>
        </authorList>
    </citation>
    <scope>NUCLEOTIDE SEQUENCE [LARGE SCALE GENOMIC DNA]</scope>
    <source>
        <strain evidence="1 2">DSM 102865</strain>
    </source>
</reference>
<dbReference type="EMBL" id="JAASQJ010000004">
    <property type="protein sequence ID" value="NIJ54779.1"/>
    <property type="molecule type" value="Genomic_DNA"/>
</dbReference>
<organism evidence="1 2">
    <name type="scientific">Dyadobacter arcticus</name>
    <dbReference type="NCBI Taxonomy" id="1078754"/>
    <lineage>
        <taxon>Bacteria</taxon>
        <taxon>Pseudomonadati</taxon>
        <taxon>Bacteroidota</taxon>
        <taxon>Cytophagia</taxon>
        <taxon>Cytophagales</taxon>
        <taxon>Spirosomataceae</taxon>
        <taxon>Dyadobacter</taxon>
    </lineage>
</organism>
<evidence type="ECO:0000313" key="2">
    <source>
        <dbReference type="Proteomes" id="UP001179181"/>
    </source>
</evidence>
<sequence>MARPIKETPVLRGKAALKFNNQLFSNRTKKATAEEFAALKNDSEFIASFSKK</sequence>
<accession>A0ABX0URJ4</accession>
<name>A0ABX0URJ4_9BACT</name>
<evidence type="ECO:0000313" key="1">
    <source>
        <dbReference type="EMBL" id="NIJ54779.1"/>
    </source>
</evidence>
<keyword evidence="2" id="KW-1185">Reference proteome</keyword>
<comment type="caution">
    <text evidence="1">The sequence shown here is derived from an EMBL/GenBank/DDBJ whole genome shotgun (WGS) entry which is preliminary data.</text>
</comment>
<dbReference type="Proteomes" id="UP001179181">
    <property type="component" value="Unassembled WGS sequence"/>
</dbReference>
<protein>
    <submittedName>
        <fullName evidence="1">Uncharacterized protein</fullName>
    </submittedName>
</protein>
<proteinExistence type="predicted"/>